<accession>A0A6J5RDX9</accession>
<organism evidence="1">
    <name type="scientific">uncultured Caudovirales phage</name>
    <dbReference type="NCBI Taxonomy" id="2100421"/>
    <lineage>
        <taxon>Viruses</taxon>
        <taxon>Duplodnaviria</taxon>
        <taxon>Heunggongvirae</taxon>
        <taxon>Uroviricota</taxon>
        <taxon>Caudoviricetes</taxon>
        <taxon>Peduoviridae</taxon>
        <taxon>Maltschvirus</taxon>
        <taxon>Maltschvirus maltsch</taxon>
    </lineage>
</organism>
<dbReference type="EMBL" id="LR797178">
    <property type="protein sequence ID" value="CAB4191681.1"/>
    <property type="molecule type" value="Genomic_DNA"/>
</dbReference>
<sequence length="69" mass="8316">MLRILPSTRADVSRMNRLHAEQEAIIRSQKERIDGLVDLLMRKNERIEWLEWQLHQERMAVRENTPPPL</sequence>
<gene>
    <name evidence="1" type="ORF">UFOVP1229_86</name>
</gene>
<proteinExistence type="predicted"/>
<reference evidence="1" key="1">
    <citation type="submission" date="2020-05" db="EMBL/GenBank/DDBJ databases">
        <authorList>
            <person name="Chiriac C."/>
            <person name="Salcher M."/>
            <person name="Ghai R."/>
            <person name="Kavagutti S V."/>
        </authorList>
    </citation>
    <scope>NUCLEOTIDE SEQUENCE</scope>
</reference>
<name>A0A6J5RDX9_9CAUD</name>
<evidence type="ECO:0000313" key="1">
    <source>
        <dbReference type="EMBL" id="CAB4191681.1"/>
    </source>
</evidence>
<protein>
    <submittedName>
        <fullName evidence="1">Uncharacterized protein</fullName>
    </submittedName>
</protein>